<evidence type="ECO:0000256" key="5">
    <source>
        <dbReference type="SAM" id="Phobius"/>
    </source>
</evidence>
<feature type="transmembrane region" description="Helical" evidence="5">
    <location>
        <begin position="304"/>
        <end position="324"/>
    </location>
</feature>
<dbReference type="PROSITE" id="PS50850">
    <property type="entry name" value="MFS"/>
    <property type="match status" value="1"/>
</dbReference>
<feature type="transmembrane region" description="Helical" evidence="5">
    <location>
        <begin position="171"/>
        <end position="191"/>
    </location>
</feature>
<dbReference type="InterPro" id="IPR020846">
    <property type="entry name" value="MFS_dom"/>
</dbReference>
<dbReference type="InterPro" id="IPR036259">
    <property type="entry name" value="MFS_trans_sf"/>
</dbReference>
<feature type="domain" description="Major facilitator superfamily (MFS) profile" evidence="6">
    <location>
        <begin position="16"/>
        <end position="391"/>
    </location>
</feature>
<keyword evidence="8" id="KW-1185">Reference proteome</keyword>
<keyword evidence="3 5" id="KW-1133">Transmembrane helix</keyword>
<sequence>MPHVVTRASRLKPGQVAALLALVHAANDSLTAILGPLLPTMRDRLDLGPTALALLVTIFTVSSSATQPTLGAMADTFGLRKFAAAGVAIAAVTLSLVGSAASFGVLFMLLTLGGLGSAAFHPISTSIVGGPSSKNPALAVGVFTAGGMVGFALGPIVILMVLVNYGPAGTAWLMVPGLLLAGILWWVLPEYEPHGTGRALRILDRGALNRQTIALTAVTALTALSFLSFTSTIPLWLVDHHDVASDSPFLGWTVATFAVSAGLGAVVGGFLAPRFGYPATGGVSLVATGAALVSVLYAPLGAPLLVAGSLMGFLSYISQPLTIVAAQAAAPSAPTAAAGLVFGGGSGLAGLLYLGSGLIQAEFGLEVAIATSAALLVPAAMLAAYVLQAVPLASPGALAPSAVPSAEDASGRPRSAA</sequence>
<feature type="transmembrane region" description="Helical" evidence="5">
    <location>
        <begin position="279"/>
        <end position="298"/>
    </location>
</feature>
<dbReference type="Proteomes" id="UP000604001">
    <property type="component" value="Unassembled WGS sequence"/>
</dbReference>
<comment type="subcellular location">
    <subcellularLocation>
        <location evidence="1">Cell membrane</location>
        <topology evidence="1">Multi-pass membrane protein</topology>
    </subcellularLocation>
</comment>
<gene>
    <name evidence="7" type="ORF">H7344_03560</name>
</gene>
<feature type="transmembrane region" description="Helical" evidence="5">
    <location>
        <begin position="78"/>
        <end position="97"/>
    </location>
</feature>
<dbReference type="EMBL" id="JACMYC010000002">
    <property type="protein sequence ID" value="MBC2959371.1"/>
    <property type="molecule type" value="Genomic_DNA"/>
</dbReference>
<dbReference type="RefSeq" id="WP_186344667.1">
    <property type="nucleotide sequence ID" value="NZ_BMMR01000002.1"/>
</dbReference>
<accession>A0ABR6U4K6</accession>
<evidence type="ECO:0000313" key="8">
    <source>
        <dbReference type="Proteomes" id="UP000604001"/>
    </source>
</evidence>
<evidence type="ECO:0000256" key="4">
    <source>
        <dbReference type="ARBA" id="ARBA00023136"/>
    </source>
</evidence>
<feature type="transmembrane region" description="Helical" evidence="5">
    <location>
        <begin position="367"/>
        <end position="387"/>
    </location>
</feature>
<protein>
    <submittedName>
        <fullName evidence="7">MFS transporter</fullName>
    </submittedName>
</protein>
<dbReference type="PANTHER" id="PTHR43129:SF1">
    <property type="entry name" value="FOSMIDOMYCIN RESISTANCE PROTEIN"/>
    <property type="match status" value="1"/>
</dbReference>
<evidence type="ECO:0000256" key="2">
    <source>
        <dbReference type="ARBA" id="ARBA00022692"/>
    </source>
</evidence>
<evidence type="ECO:0000256" key="1">
    <source>
        <dbReference type="ARBA" id="ARBA00004651"/>
    </source>
</evidence>
<feature type="transmembrane region" description="Helical" evidence="5">
    <location>
        <begin position="212"/>
        <end position="237"/>
    </location>
</feature>
<dbReference type="SUPFAM" id="SSF103473">
    <property type="entry name" value="MFS general substrate transporter"/>
    <property type="match status" value="1"/>
</dbReference>
<evidence type="ECO:0000259" key="6">
    <source>
        <dbReference type="PROSITE" id="PS50850"/>
    </source>
</evidence>
<dbReference type="PANTHER" id="PTHR43129">
    <property type="entry name" value="FOSMIDOMYCIN RESISTANCE PROTEIN"/>
    <property type="match status" value="1"/>
</dbReference>
<keyword evidence="2 5" id="KW-0812">Transmembrane</keyword>
<feature type="transmembrane region" description="Helical" evidence="5">
    <location>
        <begin position="137"/>
        <end position="165"/>
    </location>
</feature>
<feature type="transmembrane region" description="Helical" evidence="5">
    <location>
        <begin position="103"/>
        <end position="125"/>
    </location>
</feature>
<dbReference type="Gene3D" id="1.20.1250.20">
    <property type="entry name" value="MFS general substrate transporter like domains"/>
    <property type="match status" value="2"/>
</dbReference>
<evidence type="ECO:0000313" key="7">
    <source>
        <dbReference type="EMBL" id="MBC2959371.1"/>
    </source>
</evidence>
<organism evidence="7 8">
    <name type="scientific">Nocardioides deserti</name>
    <dbReference type="NCBI Taxonomy" id="1588644"/>
    <lineage>
        <taxon>Bacteria</taxon>
        <taxon>Bacillati</taxon>
        <taxon>Actinomycetota</taxon>
        <taxon>Actinomycetes</taxon>
        <taxon>Propionibacteriales</taxon>
        <taxon>Nocardioidaceae</taxon>
        <taxon>Nocardioides</taxon>
    </lineage>
</organism>
<keyword evidence="4 5" id="KW-0472">Membrane</keyword>
<proteinExistence type="predicted"/>
<feature type="transmembrane region" description="Helical" evidence="5">
    <location>
        <begin position="249"/>
        <end position="272"/>
    </location>
</feature>
<dbReference type="Pfam" id="PF07690">
    <property type="entry name" value="MFS_1"/>
    <property type="match status" value="1"/>
</dbReference>
<dbReference type="InterPro" id="IPR011701">
    <property type="entry name" value="MFS"/>
</dbReference>
<reference evidence="7 8" key="1">
    <citation type="submission" date="2020-08" db="EMBL/GenBank/DDBJ databases">
        <title>novel species in genus Nocardioides.</title>
        <authorList>
            <person name="Zhang G."/>
        </authorList>
    </citation>
    <scope>NUCLEOTIDE SEQUENCE [LARGE SCALE GENOMIC DNA]</scope>
    <source>
        <strain evidence="7 8">SC8A-24</strain>
    </source>
</reference>
<feature type="transmembrane region" description="Helical" evidence="5">
    <location>
        <begin position="336"/>
        <end position="355"/>
    </location>
</feature>
<comment type="caution">
    <text evidence="7">The sequence shown here is derived from an EMBL/GenBank/DDBJ whole genome shotgun (WGS) entry which is preliminary data.</text>
</comment>
<evidence type="ECO:0000256" key="3">
    <source>
        <dbReference type="ARBA" id="ARBA00022989"/>
    </source>
</evidence>
<name>A0ABR6U4K6_9ACTN</name>
<feature type="transmembrane region" description="Helical" evidence="5">
    <location>
        <begin position="47"/>
        <end position="66"/>
    </location>
</feature>